<keyword evidence="1 2" id="KW-0812">Transmembrane</keyword>
<dbReference type="Pfam" id="PF11804">
    <property type="entry name" value="DUF3325"/>
    <property type="match status" value="1"/>
</dbReference>
<keyword evidence="3" id="KW-1185">Reference proteome</keyword>
<keyword evidence="1" id="KW-0472">Membrane</keyword>
<reference evidence="2 3" key="1">
    <citation type="journal article" date="2012" name="J. Bacteriol.">
        <title>Genome sequence of an alkane-degrading bacterium, Alcanivorax pacificus type strain W11-5, isolated from deep sea sediment.</title>
        <authorList>
            <person name="Lai Q."/>
            <person name="Shao Z."/>
        </authorList>
    </citation>
    <scope>NUCLEOTIDE SEQUENCE [LARGE SCALE GENOMIC DNA]</scope>
    <source>
        <strain evidence="2 3">W11-5</strain>
    </source>
</reference>
<dbReference type="EMBL" id="CP004387">
    <property type="protein sequence ID" value="AJD46469.1"/>
    <property type="molecule type" value="Genomic_DNA"/>
</dbReference>
<dbReference type="STRING" id="391936.S7S_00225"/>
<gene>
    <name evidence="2" type="ORF">S7S_00225</name>
</gene>
<dbReference type="InterPro" id="IPR021762">
    <property type="entry name" value="DUF3325"/>
</dbReference>
<dbReference type="OrthoDB" id="6026926at2"/>
<protein>
    <submittedName>
        <fullName evidence="2">Transmembrane protein</fullName>
    </submittedName>
</protein>
<keyword evidence="1" id="KW-1133">Transmembrane helix</keyword>
<dbReference type="HOGENOM" id="CLU_144870_4_0_6"/>
<evidence type="ECO:0000313" key="2">
    <source>
        <dbReference type="EMBL" id="AJD46469.1"/>
    </source>
</evidence>
<evidence type="ECO:0000256" key="1">
    <source>
        <dbReference type="SAM" id="Phobius"/>
    </source>
</evidence>
<proteinExistence type="predicted"/>
<sequence>MILLASLLTFIALLLLCMAMRRSAARPGRHRKVPPAARRQRWRLAGMALLVVSLGLCAAHYGFGAGLVCWFCMISASGLVLIFCLPYRERWKQAWLRRG</sequence>
<name>A0A0B4XEP2_9GAMM</name>
<organism evidence="2 3">
    <name type="scientific">Isoalcanivorax pacificus W11-5</name>
    <dbReference type="NCBI Taxonomy" id="391936"/>
    <lineage>
        <taxon>Bacteria</taxon>
        <taxon>Pseudomonadati</taxon>
        <taxon>Pseudomonadota</taxon>
        <taxon>Gammaproteobacteria</taxon>
        <taxon>Oceanospirillales</taxon>
        <taxon>Alcanivoracaceae</taxon>
        <taxon>Isoalcanivorax</taxon>
    </lineage>
</organism>
<feature type="transmembrane region" description="Helical" evidence="1">
    <location>
        <begin position="68"/>
        <end position="88"/>
    </location>
</feature>
<accession>A0A0B4XEP2</accession>
<dbReference type="KEGG" id="apac:S7S_00225"/>
<dbReference type="AlphaFoldDB" id="A0A0B4XEP2"/>
<evidence type="ECO:0000313" key="3">
    <source>
        <dbReference type="Proteomes" id="UP000006764"/>
    </source>
</evidence>
<dbReference type="Proteomes" id="UP000006764">
    <property type="component" value="Chromosome"/>
</dbReference>
<dbReference type="RefSeq" id="WP_008734302.1">
    <property type="nucleotide sequence ID" value="NZ_CP004387.1"/>
</dbReference>
<feature type="transmembrane region" description="Helical" evidence="1">
    <location>
        <begin position="41"/>
        <end position="61"/>
    </location>
</feature>